<dbReference type="Proteomes" id="UP000315440">
    <property type="component" value="Unassembled WGS sequence"/>
</dbReference>
<keyword evidence="2" id="KW-1185">Reference proteome</keyword>
<sequence>MASVGNALRGVPALSTHLPLQGWAPPRLVWAGRQLTCRGRNAAEGVPYRESLRVGVRLGEWGFRLRVLPQVELQVEQSFARNQDH</sequence>
<dbReference type="EMBL" id="SJPQ01000001">
    <property type="protein sequence ID" value="TWT90970.1"/>
    <property type="molecule type" value="Genomic_DNA"/>
</dbReference>
<dbReference type="AlphaFoldDB" id="A0A5C5ZUS0"/>
<protein>
    <submittedName>
        <fullName evidence="1">Uncharacterized protein</fullName>
    </submittedName>
</protein>
<evidence type="ECO:0000313" key="1">
    <source>
        <dbReference type="EMBL" id="TWT90970.1"/>
    </source>
</evidence>
<accession>A0A5C5ZUS0</accession>
<name>A0A5C5ZUS0_9BACT</name>
<comment type="caution">
    <text evidence="1">The sequence shown here is derived from an EMBL/GenBank/DDBJ whole genome shotgun (WGS) entry which is preliminary data.</text>
</comment>
<evidence type="ECO:0000313" key="2">
    <source>
        <dbReference type="Proteomes" id="UP000315440"/>
    </source>
</evidence>
<gene>
    <name evidence="1" type="ORF">Mal64_13690</name>
</gene>
<organism evidence="1 2">
    <name type="scientific">Pseudobythopirellula maris</name>
    <dbReference type="NCBI Taxonomy" id="2527991"/>
    <lineage>
        <taxon>Bacteria</taxon>
        <taxon>Pseudomonadati</taxon>
        <taxon>Planctomycetota</taxon>
        <taxon>Planctomycetia</taxon>
        <taxon>Pirellulales</taxon>
        <taxon>Lacipirellulaceae</taxon>
        <taxon>Pseudobythopirellula</taxon>
    </lineage>
</organism>
<proteinExistence type="predicted"/>
<reference evidence="1 2" key="1">
    <citation type="submission" date="2019-02" db="EMBL/GenBank/DDBJ databases">
        <title>Deep-cultivation of Planctomycetes and their phenomic and genomic characterization uncovers novel biology.</title>
        <authorList>
            <person name="Wiegand S."/>
            <person name="Jogler M."/>
            <person name="Boedeker C."/>
            <person name="Pinto D."/>
            <person name="Vollmers J."/>
            <person name="Rivas-Marin E."/>
            <person name="Kohn T."/>
            <person name="Peeters S.H."/>
            <person name="Heuer A."/>
            <person name="Rast P."/>
            <person name="Oberbeckmann S."/>
            <person name="Bunk B."/>
            <person name="Jeske O."/>
            <person name="Meyerdierks A."/>
            <person name="Storesund J.E."/>
            <person name="Kallscheuer N."/>
            <person name="Luecker S."/>
            <person name="Lage O.M."/>
            <person name="Pohl T."/>
            <person name="Merkel B.J."/>
            <person name="Hornburger P."/>
            <person name="Mueller R.-W."/>
            <person name="Bruemmer F."/>
            <person name="Labrenz M."/>
            <person name="Spormann A.M."/>
            <person name="Op Den Camp H."/>
            <person name="Overmann J."/>
            <person name="Amann R."/>
            <person name="Jetten M.S.M."/>
            <person name="Mascher T."/>
            <person name="Medema M.H."/>
            <person name="Devos D.P."/>
            <person name="Kaster A.-K."/>
            <person name="Ovreas L."/>
            <person name="Rohde M."/>
            <person name="Galperin M.Y."/>
            <person name="Jogler C."/>
        </authorList>
    </citation>
    <scope>NUCLEOTIDE SEQUENCE [LARGE SCALE GENOMIC DNA]</scope>
    <source>
        <strain evidence="1 2">Mal64</strain>
    </source>
</reference>